<evidence type="ECO:0000313" key="3">
    <source>
        <dbReference type="Proteomes" id="UP001139311"/>
    </source>
</evidence>
<accession>A0A9X1IFG2</accession>
<gene>
    <name evidence="2" type="ORF">LHA35_13445</name>
</gene>
<dbReference type="Proteomes" id="UP001139311">
    <property type="component" value="Unassembled WGS sequence"/>
</dbReference>
<feature type="domain" description="Rhamnogalacturonase A/B/Epimerase-like pectate lyase" evidence="1">
    <location>
        <begin position="53"/>
        <end position="113"/>
    </location>
</feature>
<reference evidence="2" key="1">
    <citation type="submission" date="2021-10" db="EMBL/GenBank/DDBJ databases">
        <title>Roseicella aerolatum sp. nov., isolated from aerosols of e-waste dismantling site.</title>
        <authorList>
            <person name="Qin T."/>
        </authorList>
    </citation>
    <scope>NUCLEOTIDE SEQUENCE</scope>
    <source>
        <strain evidence="2">GB24</strain>
    </source>
</reference>
<evidence type="ECO:0000259" key="1">
    <source>
        <dbReference type="Pfam" id="PF12708"/>
    </source>
</evidence>
<name>A0A9X1IFG2_9PROT</name>
<dbReference type="InterPro" id="IPR011049">
    <property type="entry name" value="Serralysin-like_metalloprot_C"/>
</dbReference>
<dbReference type="InterPro" id="IPR012334">
    <property type="entry name" value="Pectin_lyas_fold"/>
</dbReference>
<comment type="caution">
    <text evidence="2">The sequence shown here is derived from an EMBL/GenBank/DDBJ whole genome shotgun (WGS) entry which is preliminary data.</text>
</comment>
<protein>
    <recommendedName>
        <fullName evidence="1">Rhamnogalacturonase A/B/Epimerase-like pectate lyase domain-containing protein</fullName>
    </recommendedName>
</protein>
<keyword evidence="3" id="KW-1185">Reference proteome</keyword>
<dbReference type="AlphaFoldDB" id="A0A9X1IFG2"/>
<dbReference type="Gene3D" id="2.160.20.10">
    <property type="entry name" value="Single-stranded right-handed beta-helix, Pectin lyase-like"/>
    <property type="match status" value="1"/>
</dbReference>
<dbReference type="SUPFAM" id="SSF51126">
    <property type="entry name" value="Pectin lyase-like"/>
    <property type="match status" value="1"/>
</dbReference>
<dbReference type="InterPro" id="IPR024535">
    <property type="entry name" value="RHGA/B-epi-like_pectate_lyase"/>
</dbReference>
<dbReference type="RefSeq" id="WP_226608788.1">
    <property type="nucleotide sequence ID" value="NZ_JAJAQI010000018.1"/>
</dbReference>
<evidence type="ECO:0000313" key="2">
    <source>
        <dbReference type="EMBL" id="MCB4822738.1"/>
    </source>
</evidence>
<dbReference type="Pfam" id="PF12708">
    <property type="entry name" value="Pect-lyase_RHGA_epim"/>
    <property type="match status" value="1"/>
</dbReference>
<sequence>MPDVRISELPAAATPGDADLAPLVQASGATLETRRATLAQLRAAVLADRGAHVRDYGAVGDGVTNDAPAIQAAINDLKEKGGGTLSFGPRVYRIASPISIADVTIRLQGAGFTEGPGPGQGTWLRIDQTGFTPFTFTGVFARGSAVRDIAVQQVHTAALNANWAPNNYDFVFRVEDCLGGIDFDNVFLCFVNRGIYCRNSGRLDIRRLRGQVLRTGVEIDQCLDIPRIHSLHFWTFLTSDNNVVRWAQANGDAMVFRRCDGVFIDQAFVLGFRSMFRFASSGSGITTKFYIGQAYTDFVQYGVWIEANGTDGQIANLTHQGEIFNAGGPPLPGGIGLFVNASNTRVQVGNLRIDAVEDNAIRLNGSGNRLDVFSLRCVRYNYRNNGAAAIHVADSGAATPNAVYLGSPPLLESGNGGPLTNGSSTNAVVALGAPAGRAARPGLSLGRQDTGLFEPAAGALAGTAGGTEVLRATSGGAVTLGGAPGLHALEVATPPAGANRVVVAGGGTGAPVTLQAQGADAHVDLLLTGKGNGLLRTVSPPPGDDSSAVATTAWVRAQDYGGGTAAVTSVAGRTGAISLGVGDVAGAAPLASPAFTGSPTAPTPAATDRSGALATTAWAWSRPAQLQLADETATGGQARGAGAVDWQGSRSLASQVASGAQATIGGGGGNTASALAATVAGGSANSANGPYSWVPGGLQADTRGLPGRAAWSAGSFAVPGDAQADEFVLRRQTTDATAVVLTADGAAPGATNLVNLPAGATYAVRVMVAARQTGGSAGTIGDSALWARDFLVKRSANGAVTSITGVSQTLVAPTASDGGASAWRVMHAPDSTHGGLSLSCTGEANKTINWVARILSVEIVG</sequence>
<proteinExistence type="predicted"/>
<dbReference type="InterPro" id="IPR011050">
    <property type="entry name" value="Pectin_lyase_fold/virulence"/>
</dbReference>
<dbReference type="EMBL" id="JAJAQI010000018">
    <property type="protein sequence ID" value="MCB4822738.1"/>
    <property type="molecule type" value="Genomic_DNA"/>
</dbReference>
<dbReference type="Gene3D" id="2.150.10.10">
    <property type="entry name" value="Serralysin-like metalloprotease, C-terminal"/>
    <property type="match status" value="1"/>
</dbReference>
<organism evidence="2 3">
    <name type="scientific">Roseicella aerolata</name>
    <dbReference type="NCBI Taxonomy" id="2883479"/>
    <lineage>
        <taxon>Bacteria</taxon>
        <taxon>Pseudomonadati</taxon>
        <taxon>Pseudomonadota</taxon>
        <taxon>Alphaproteobacteria</taxon>
        <taxon>Acetobacterales</taxon>
        <taxon>Roseomonadaceae</taxon>
        <taxon>Roseicella</taxon>
    </lineage>
</organism>